<dbReference type="Gene3D" id="1.20.1250.20">
    <property type="entry name" value="MFS general substrate transporter like domains"/>
    <property type="match status" value="2"/>
</dbReference>
<accession>A0A1H4NRT5</accession>
<name>A0A1H4NRT5_9BRAD</name>
<feature type="transmembrane region" description="Helical" evidence="5">
    <location>
        <begin position="259"/>
        <end position="275"/>
    </location>
</feature>
<evidence type="ECO:0000313" key="8">
    <source>
        <dbReference type="Proteomes" id="UP000183208"/>
    </source>
</evidence>
<evidence type="ECO:0000256" key="1">
    <source>
        <dbReference type="ARBA" id="ARBA00004141"/>
    </source>
</evidence>
<feature type="transmembrane region" description="Helical" evidence="5">
    <location>
        <begin position="287"/>
        <end position="309"/>
    </location>
</feature>
<keyword evidence="3 5" id="KW-1133">Transmembrane helix</keyword>
<dbReference type="PANTHER" id="PTHR11662:SF450">
    <property type="entry name" value="BLR1003 PROTEIN"/>
    <property type="match status" value="1"/>
</dbReference>
<dbReference type="Pfam" id="PF07690">
    <property type="entry name" value="MFS_1"/>
    <property type="match status" value="1"/>
</dbReference>
<feature type="transmembrane region" description="Helical" evidence="5">
    <location>
        <begin position="212"/>
        <end position="239"/>
    </location>
</feature>
<dbReference type="RefSeq" id="WP_074814821.1">
    <property type="nucleotide sequence ID" value="NZ_FNTI01000001.1"/>
</dbReference>
<dbReference type="InterPro" id="IPR036259">
    <property type="entry name" value="MFS_trans_sf"/>
</dbReference>
<dbReference type="PROSITE" id="PS50850">
    <property type="entry name" value="MFS"/>
    <property type="match status" value="1"/>
</dbReference>
<keyword evidence="2 5" id="KW-0812">Transmembrane</keyword>
<feature type="transmembrane region" description="Helical" evidence="5">
    <location>
        <begin position="165"/>
        <end position="186"/>
    </location>
</feature>
<feature type="transmembrane region" description="Helical" evidence="5">
    <location>
        <begin position="78"/>
        <end position="110"/>
    </location>
</feature>
<dbReference type="CDD" id="cd17319">
    <property type="entry name" value="MFS_ExuT_GudP_like"/>
    <property type="match status" value="1"/>
</dbReference>
<dbReference type="AlphaFoldDB" id="A0A1H4NRT5"/>
<evidence type="ECO:0000259" key="6">
    <source>
        <dbReference type="PROSITE" id="PS50850"/>
    </source>
</evidence>
<dbReference type="GO" id="GO:0022857">
    <property type="term" value="F:transmembrane transporter activity"/>
    <property type="evidence" value="ECO:0007669"/>
    <property type="project" value="InterPro"/>
</dbReference>
<dbReference type="PANTHER" id="PTHR11662">
    <property type="entry name" value="SOLUTE CARRIER FAMILY 17"/>
    <property type="match status" value="1"/>
</dbReference>
<evidence type="ECO:0000256" key="5">
    <source>
        <dbReference type="SAM" id="Phobius"/>
    </source>
</evidence>
<evidence type="ECO:0000313" key="7">
    <source>
        <dbReference type="EMBL" id="SEB97936.1"/>
    </source>
</evidence>
<dbReference type="GO" id="GO:0016020">
    <property type="term" value="C:membrane"/>
    <property type="evidence" value="ECO:0007669"/>
    <property type="project" value="UniProtKB-SubCell"/>
</dbReference>
<feature type="domain" description="Major facilitator superfamily (MFS) profile" evidence="6">
    <location>
        <begin position="13"/>
        <end position="410"/>
    </location>
</feature>
<feature type="transmembrane region" description="Helical" evidence="5">
    <location>
        <begin position="383"/>
        <end position="406"/>
    </location>
</feature>
<protein>
    <submittedName>
        <fullName evidence="7">Sugar phosphate permease</fullName>
    </submittedName>
</protein>
<dbReference type="Proteomes" id="UP000183208">
    <property type="component" value="Unassembled WGS sequence"/>
</dbReference>
<dbReference type="InterPro" id="IPR020846">
    <property type="entry name" value="MFS_dom"/>
</dbReference>
<organism evidence="7 8">
    <name type="scientific">Bradyrhizobium lablabi</name>
    <dbReference type="NCBI Taxonomy" id="722472"/>
    <lineage>
        <taxon>Bacteria</taxon>
        <taxon>Pseudomonadati</taxon>
        <taxon>Pseudomonadota</taxon>
        <taxon>Alphaproteobacteria</taxon>
        <taxon>Hyphomicrobiales</taxon>
        <taxon>Nitrobacteraceae</taxon>
        <taxon>Bradyrhizobium</taxon>
    </lineage>
</organism>
<keyword evidence="4 5" id="KW-0472">Membrane</keyword>
<dbReference type="InterPro" id="IPR050382">
    <property type="entry name" value="MFS_Na/Anion_cotransporter"/>
</dbReference>
<dbReference type="InterPro" id="IPR011701">
    <property type="entry name" value="MFS"/>
</dbReference>
<evidence type="ECO:0000256" key="2">
    <source>
        <dbReference type="ARBA" id="ARBA00022692"/>
    </source>
</evidence>
<evidence type="ECO:0000256" key="4">
    <source>
        <dbReference type="ARBA" id="ARBA00023136"/>
    </source>
</evidence>
<reference evidence="7 8" key="1">
    <citation type="submission" date="2016-10" db="EMBL/GenBank/DDBJ databases">
        <authorList>
            <person name="de Groot N.N."/>
        </authorList>
    </citation>
    <scope>NUCLEOTIDE SEQUENCE [LARGE SCALE GENOMIC DNA]</scope>
    <source>
        <strain evidence="7 8">GAS522</strain>
    </source>
</reference>
<dbReference type="EMBL" id="FNTI01000001">
    <property type="protein sequence ID" value="SEB97936.1"/>
    <property type="molecule type" value="Genomic_DNA"/>
</dbReference>
<feature type="transmembrane region" description="Helical" evidence="5">
    <location>
        <begin position="315"/>
        <end position="339"/>
    </location>
</feature>
<comment type="subcellular location">
    <subcellularLocation>
        <location evidence="1">Membrane</location>
        <topology evidence="1">Multi-pass membrane protein</topology>
    </subcellularLocation>
</comment>
<proteinExistence type="predicted"/>
<dbReference type="OrthoDB" id="4474610at2"/>
<evidence type="ECO:0000256" key="3">
    <source>
        <dbReference type="ARBA" id="ARBA00022989"/>
    </source>
</evidence>
<feature type="transmembrane region" description="Helical" evidence="5">
    <location>
        <begin position="351"/>
        <end position="371"/>
    </location>
</feature>
<dbReference type="SUPFAM" id="SSF103473">
    <property type="entry name" value="MFS general substrate transporter"/>
    <property type="match status" value="1"/>
</dbReference>
<sequence length="436" mass="46314">MSAQKPSRYGWVIVLLLFLFMLINFADKAVIGLAAAPIMKDLELTPSQFGLVGSSFFFLYAVSGVVTGFVVNRIQTRWALLAMGLIWAVTQFPMVGSIGFTTLIACRVLLGAGEGPAYPVALHSAYKWFPNELRTLPTALISQGASIGVVLALPGLNYLIVHYSWHWAFAALGVTGLVWALAWLAFGREGTLIETPTPTEGRSFGRIPYRRLLLNPTVLAACASGFGAYWGLSLMIAWLPHYLIKGLGYTQQQTGWLSTLPWACNVFIVIGAGWLSQNLFARGYSSLVARSLIGGGAVALGGIALIVMPHVEAPMLNLALLVLGISLPSVIYVLSPAIVSEFTPVSQRGAMLTIITAVATSAGLLAPYVMGRVIETGATASEGFHQGFLICGVVSLIGGLIGMAFLRPEAEAARFAAADAAAVATRNRLVNAELAL</sequence>
<feature type="transmembrane region" description="Helical" evidence="5">
    <location>
        <begin position="52"/>
        <end position="71"/>
    </location>
</feature>
<gene>
    <name evidence="7" type="ORF">SAMN05444171_0373</name>
</gene>